<evidence type="ECO:0000259" key="6">
    <source>
        <dbReference type="PROSITE" id="PS50888"/>
    </source>
</evidence>
<evidence type="ECO:0000256" key="4">
    <source>
        <dbReference type="ARBA" id="ARBA00023242"/>
    </source>
</evidence>
<dbReference type="SUPFAM" id="SSF47459">
    <property type="entry name" value="HLH, helix-loop-helix DNA-binding domain"/>
    <property type="match status" value="1"/>
</dbReference>
<dbReference type="Proteomes" id="UP000516437">
    <property type="component" value="Chromosome 5"/>
</dbReference>
<accession>A0A6A1VJ01</accession>
<keyword evidence="3" id="KW-0804">Transcription</keyword>
<comment type="caution">
    <text evidence="7">The sequence shown here is derived from an EMBL/GenBank/DDBJ whole genome shotgun (WGS) entry which is preliminary data.</text>
</comment>
<feature type="compositionally biased region" description="Low complexity" evidence="5">
    <location>
        <begin position="162"/>
        <end position="174"/>
    </location>
</feature>
<keyword evidence="4" id="KW-0539">Nucleus</keyword>
<evidence type="ECO:0000256" key="3">
    <source>
        <dbReference type="ARBA" id="ARBA00023163"/>
    </source>
</evidence>
<evidence type="ECO:0000256" key="1">
    <source>
        <dbReference type="ARBA" id="ARBA00004123"/>
    </source>
</evidence>
<name>A0A6A1VJ01_9ROSI</name>
<feature type="region of interest" description="Disordered" evidence="5">
    <location>
        <begin position="239"/>
        <end position="260"/>
    </location>
</feature>
<proteinExistence type="predicted"/>
<feature type="compositionally biased region" description="Polar residues" evidence="5">
    <location>
        <begin position="249"/>
        <end position="260"/>
    </location>
</feature>
<dbReference type="PANTHER" id="PTHR46412">
    <property type="entry name" value="BES1-INTERACTING MYC-LIKE PROTEIN"/>
    <property type="match status" value="1"/>
</dbReference>
<dbReference type="OrthoDB" id="690068at2759"/>
<dbReference type="PROSITE" id="PS50888">
    <property type="entry name" value="BHLH"/>
    <property type="match status" value="1"/>
</dbReference>
<dbReference type="GO" id="GO:0006351">
    <property type="term" value="P:DNA-templated transcription"/>
    <property type="evidence" value="ECO:0007669"/>
    <property type="project" value="InterPro"/>
</dbReference>
<dbReference type="Gene3D" id="4.10.280.10">
    <property type="entry name" value="Helix-loop-helix DNA-binding domain"/>
    <property type="match status" value="1"/>
</dbReference>
<keyword evidence="2" id="KW-0805">Transcription regulation</keyword>
<evidence type="ECO:0000256" key="2">
    <source>
        <dbReference type="ARBA" id="ARBA00023015"/>
    </source>
</evidence>
<dbReference type="EMBL" id="RXIC02000023">
    <property type="protein sequence ID" value="KAB1212774.1"/>
    <property type="molecule type" value="Genomic_DNA"/>
</dbReference>
<dbReference type="InterPro" id="IPR036638">
    <property type="entry name" value="HLH_DNA-bd_sf"/>
</dbReference>
<comment type="subcellular location">
    <subcellularLocation>
        <location evidence="1">Nucleus</location>
    </subcellularLocation>
</comment>
<dbReference type="GO" id="GO:0005634">
    <property type="term" value="C:nucleus"/>
    <property type="evidence" value="ECO:0007669"/>
    <property type="project" value="UniProtKB-SubCell"/>
</dbReference>
<evidence type="ECO:0000313" key="8">
    <source>
        <dbReference type="Proteomes" id="UP000516437"/>
    </source>
</evidence>
<dbReference type="CDD" id="cd11453">
    <property type="entry name" value="bHLH_AtBIM_like"/>
    <property type="match status" value="1"/>
</dbReference>
<sequence>MLRELIPHSDQKRDKASFLLEVIEYIQFLQEKVQKYEGSYQGWNHEPEKLMPWRNNHRSAESYVDQSRGINNGSAPALVFAGKFDEKNVCSSPTIVGSVQNQVESDISTATDSKQMDHHPGIPNKAIPFPVSLQPNFFTPVRTSGAVHEIPPVLASDAENIPSQPQRQLSQRRSCTTDGIASSDRMKEQDLTVEGGTISISSVYSQGLLSTLTQALQSSGVDLSQASISVQIELGKRSNSRAPGLPSIVQDNNVPSGNQGITRFRVASAGDTDQVLKKLKTGKS</sequence>
<gene>
    <name evidence="7" type="ORF">CJ030_MR5G011874</name>
</gene>
<feature type="domain" description="BHLH" evidence="6">
    <location>
        <begin position="1"/>
        <end position="29"/>
    </location>
</feature>
<organism evidence="7 8">
    <name type="scientific">Morella rubra</name>
    <name type="common">Chinese bayberry</name>
    <dbReference type="NCBI Taxonomy" id="262757"/>
    <lineage>
        <taxon>Eukaryota</taxon>
        <taxon>Viridiplantae</taxon>
        <taxon>Streptophyta</taxon>
        <taxon>Embryophyta</taxon>
        <taxon>Tracheophyta</taxon>
        <taxon>Spermatophyta</taxon>
        <taxon>Magnoliopsida</taxon>
        <taxon>eudicotyledons</taxon>
        <taxon>Gunneridae</taxon>
        <taxon>Pentapetalae</taxon>
        <taxon>rosids</taxon>
        <taxon>fabids</taxon>
        <taxon>Fagales</taxon>
        <taxon>Myricaceae</taxon>
        <taxon>Morella</taxon>
    </lineage>
</organism>
<reference evidence="7 8" key="1">
    <citation type="journal article" date="2019" name="Plant Biotechnol. J.">
        <title>The red bayberry genome and genetic basis of sex determination.</title>
        <authorList>
            <person name="Jia H.M."/>
            <person name="Jia H.J."/>
            <person name="Cai Q.L."/>
            <person name="Wang Y."/>
            <person name="Zhao H.B."/>
            <person name="Yang W.F."/>
            <person name="Wang G.Y."/>
            <person name="Li Y.H."/>
            <person name="Zhan D.L."/>
            <person name="Shen Y.T."/>
            <person name="Niu Q.F."/>
            <person name="Chang L."/>
            <person name="Qiu J."/>
            <person name="Zhao L."/>
            <person name="Xie H.B."/>
            <person name="Fu W.Y."/>
            <person name="Jin J."/>
            <person name="Li X.W."/>
            <person name="Jiao Y."/>
            <person name="Zhou C.C."/>
            <person name="Tu T."/>
            <person name="Chai C.Y."/>
            <person name="Gao J.L."/>
            <person name="Fan L.J."/>
            <person name="van de Weg E."/>
            <person name="Wang J.Y."/>
            <person name="Gao Z.S."/>
        </authorList>
    </citation>
    <scope>NUCLEOTIDE SEQUENCE [LARGE SCALE GENOMIC DNA]</scope>
    <source>
        <tissue evidence="7">Leaves</tissue>
    </source>
</reference>
<dbReference type="PANTHER" id="PTHR46412:SF3">
    <property type="entry name" value="TRANSCRIPTION FACTOR BIM1"/>
    <property type="match status" value="1"/>
</dbReference>
<evidence type="ECO:0000256" key="5">
    <source>
        <dbReference type="SAM" id="MobiDB-lite"/>
    </source>
</evidence>
<feature type="region of interest" description="Disordered" evidence="5">
    <location>
        <begin position="158"/>
        <end position="184"/>
    </location>
</feature>
<protein>
    <submittedName>
        <fullName evidence="7">Transcription factor BIM2</fullName>
    </submittedName>
</protein>
<dbReference type="GO" id="GO:0003700">
    <property type="term" value="F:DNA-binding transcription factor activity"/>
    <property type="evidence" value="ECO:0007669"/>
    <property type="project" value="InterPro"/>
</dbReference>
<keyword evidence="8" id="KW-1185">Reference proteome</keyword>
<evidence type="ECO:0000313" key="7">
    <source>
        <dbReference type="EMBL" id="KAB1212774.1"/>
    </source>
</evidence>
<dbReference type="InterPro" id="IPR011598">
    <property type="entry name" value="bHLH_dom"/>
</dbReference>
<dbReference type="Pfam" id="PF00010">
    <property type="entry name" value="HLH"/>
    <property type="match status" value="1"/>
</dbReference>
<dbReference type="InterPro" id="IPR044295">
    <property type="entry name" value="BIM1/2/3"/>
</dbReference>
<dbReference type="AlphaFoldDB" id="A0A6A1VJ01"/>
<dbReference type="GO" id="GO:0046983">
    <property type="term" value="F:protein dimerization activity"/>
    <property type="evidence" value="ECO:0007669"/>
    <property type="project" value="InterPro"/>
</dbReference>